<accession>A0A2P2DIG1</accession>
<reference evidence="2" key="1">
    <citation type="journal article" date="2019" name="Microbiol. Immunol.">
        <title>Molecular and phenotypic characterization of Leptospira johnsonii sp. nov., Leptospira ellinghausenii sp. nov. and Leptospira ryugenii sp. nov. isolated from soil and water in Japan.</title>
        <authorList>
            <person name="Masuzawa T."/>
            <person name="Saito M."/>
            <person name="Nakao R."/>
            <person name="Nikaido Y."/>
            <person name="Matsumoto M."/>
            <person name="Ogawa M."/>
            <person name="Yokoyama M."/>
            <person name="Hidaka Y."/>
            <person name="Tomita J."/>
            <person name="Sakakibara K."/>
            <person name="Suzuki K."/>
            <person name="Yasuda S."/>
            <person name="Sato H."/>
            <person name="Yamaguchi M."/>
            <person name="Yoshida S.I."/>
            <person name="Koizumi N."/>
            <person name="Kawamura Y."/>
        </authorList>
    </citation>
    <scope>NUCLEOTIDE SEQUENCE [LARGE SCALE GENOMIC DNA]</scope>
    <source>
        <strain evidence="2">E18</strain>
    </source>
</reference>
<name>A0A2P2DIG1_9LEPT</name>
<protein>
    <submittedName>
        <fullName evidence="1">Uncharacterized protein</fullName>
    </submittedName>
</protein>
<evidence type="ECO:0000313" key="1">
    <source>
        <dbReference type="EMBL" id="GBF44447.1"/>
    </source>
</evidence>
<dbReference type="RefSeq" id="WP_108961418.1">
    <property type="nucleotide sequence ID" value="NZ_BFAZ01000012.1"/>
</dbReference>
<dbReference type="AlphaFoldDB" id="A0A2P2DIG1"/>
<comment type="caution">
    <text evidence="1">The sequence shown here is derived from an EMBL/GenBank/DDBJ whole genome shotgun (WGS) entry which is preliminary data.</text>
</comment>
<gene>
    <name evidence="1" type="ORF">LPTSP2_37500</name>
</gene>
<evidence type="ECO:0000313" key="2">
    <source>
        <dbReference type="Proteomes" id="UP000245206"/>
    </source>
</evidence>
<dbReference type="Proteomes" id="UP000245206">
    <property type="component" value="Unassembled WGS sequence"/>
</dbReference>
<dbReference type="EMBL" id="BFAZ01000012">
    <property type="protein sequence ID" value="GBF44447.1"/>
    <property type="molecule type" value="Genomic_DNA"/>
</dbReference>
<proteinExistence type="predicted"/>
<organism evidence="1 2">
    <name type="scientific">Leptospira ellinghausenii</name>
    <dbReference type="NCBI Taxonomy" id="1917822"/>
    <lineage>
        <taxon>Bacteria</taxon>
        <taxon>Pseudomonadati</taxon>
        <taxon>Spirochaetota</taxon>
        <taxon>Spirochaetia</taxon>
        <taxon>Leptospirales</taxon>
        <taxon>Leptospiraceae</taxon>
        <taxon>Leptospira</taxon>
    </lineage>
</organism>
<sequence length="240" mass="28453">MKTIELKQEHLDLIRQKAREFDSIVESSKLLNYRKVFLCFRTNPSDSKKGIKHPILEKAVNRVFKKMESFIFSYSINHNNRKKNQPINACFPRIGFMLINEYGDNQPIIGVICYIPEHLIFMLEGYFAREFSTYSVKTNSFHGIRTIIENEIFEFPTIDLLMEHWMFDSEYFLNNPKQSYRESLSIVSFSTAKNETDNLNFDSDEFQCHKLLNDSIHERVNGERDYKDDIIMDRLEALFS</sequence>
<keyword evidence="2" id="KW-1185">Reference proteome</keyword>